<accession>E4WU22</accession>
<proteinExistence type="inferred from homology"/>
<evidence type="ECO:0000313" key="10">
    <source>
        <dbReference type="EMBL" id="CBY32026.1"/>
    </source>
</evidence>
<evidence type="ECO:0000256" key="6">
    <source>
        <dbReference type="ARBA" id="ARBA00022989"/>
    </source>
</evidence>
<keyword evidence="5 8" id="KW-0812">Transmembrane</keyword>
<dbReference type="GO" id="GO:0000506">
    <property type="term" value="C:glycosylphosphatidylinositol-N-acetylglucosaminyltransferase (GPI-GnT) complex"/>
    <property type="evidence" value="ECO:0007669"/>
    <property type="project" value="TreeGrafter"/>
</dbReference>
<feature type="transmembrane region" description="Helical" evidence="8">
    <location>
        <begin position="102"/>
        <end position="122"/>
    </location>
</feature>
<keyword evidence="6 8" id="KW-1133">Transmembrane helix</keyword>
<dbReference type="PANTHER" id="PTHR12982">
    <property type="entry name" value="PHOSPHATIDYLINOSITOL GLYCAN, CLASS C"/>
    <property type="match status" value="1"/>
</dbReference>
<evidence type="ECO:0000256" key="4">
    <source>
        <dbReference type="ARBA" id="ARBA00022502"/>
    </source>
</evidence>
<dbReference type="Proteomes" id="UP000001307">
    <property type="component" value="Unassembled WGS sequence"/>
</dbReference>
<reference evidence="9" key="1">
    <citation type="journal article" date="2010" name="Science">
        <title>Plasticity of animal genome architecture unmasked by rapid evolution of a pelagic tunicate.</title>
        <authorList>
            <person name="Denoeud F."/>
            <person name="Henriet S."/>
            <person name="Mungpakdee S."/>
            <person name="Aury J.M."/>
            <person name="Da Silva C."/>
            <person name="Brinkmann H."/>
            <person name="Mikhaleva J."/>
            <person name="Olsen L.C."/>
            <person name="Jubin C."/>
            <person name="Canestro C."/>
            <person name="Bouquet J.M."/>
            <person name="Danks G."/>
            <person name="Poulain J."/>
            <person name="Campsteijn C."/>
            <person name="Adamski M."/>
            <person name="Cross I."/>
            <person name="Yadetie F."/>
            <person name="Muffato M."/>
            <person name="Louis A."/>
            <person name="Butcher S."/>
            <person name="Tsagkogeorga G."/>
            <person name="Konrad A."/>
            <person name="Singh S."/>
            <person name="Jensen M.F."/>
            <person name="Cong E.H."/>
            <person name="Eikeseth-Otteraa H."/>
            <person name="Noel B."/>
            <person name="Anthouard V."/>
            <person name="Porcel B.M."/>
            <person name="Kachouri-Lafond R."/>
            <person name="Nishino A."/>
            <person name="Ugolini M."/>
            <person name="Chourrout P."/>
            <person name="Nishida H."/>
            <person name="Aasland R."/>
            <person name="Huzurbazar S."/>
            <person name="Westhof E."/>
            <person name="Delsuc F."/>
            <person name="Lehrach H."/>
            <person name="Reinhardt R."/>
            <person name="Weissenbach J."/>
            <person name="Roy S.W."/>
            <person name="Artiguenave F."/>
            <person name="Postlethwait J.H."/>
            <person name="Manak J.R."/>
            <person name="Thompson E.M."/>
            <person name="Jaillon O."/>
            <person name="Du Pasquier L."/>
            <person name="Boudinot P."/>
            <person name="Liberles D.A."/>
            <person name="Volff J.N."/>
            <person name="Philippe H."/>
            <person name="Lenhard B."/>
            <person name="Roest Crollius H."/>
            <person name="Wincker P."/>
            <person name="Chourrout D."/>
        </authorList>
    </citation>
    <scope>NUCLEOTIDE SEQUENCE [LARGE SCALE GENOMIC DNA]</scope>
</reference>
<evidence type="ECO:0000256" key="2">
    <source>
        <dbReference type="ARBA" id="ARBA00004687"/>
    </source>
</evidence>
<dbReference type="UniPathway" id="UPA00196"/>
<evidence type="ECO:0000256" key="5">
    <source>
        <dbReference type="ARBA" id="ARBA00022692"/>
    </source>
</evidence>
<dbReference type="PANTHER" id="PTHR12982:SF0">
    <property type="entry name" value="PHOSPHATIDYLINOSITOL N-ACETYLGLUCOSAMINYLTRANSFERASE SUBUNIT C"/>
    <property type="match status" value="1"/>
</dbReference>
<sequence length="259" mass="29512">MKKIKKTDTYGLLWNQDQYEKNISNAWIKKVTSQKSYSYEASSICETIKFLSLELSKTFLFLSLWRELMSRSSSKSFISLFLQNFALLPFIFSTIYVNRRSFRSALFYFALILALSPIYANLTTSISSDTILNLAMFSFSLRYLSYDFTTNQAGAVSRNSALFGAILLSSRLENALDSVIIVGTALLLFSSSSNLSEHRIFFFLQFVQVALLNQKSLIFLSCFLQFMICVVGPFLISSKAALSWKNNVYGIWDEAELSF</sequence>
<comment type="similarity">
    <text evidence="3">Belongs to the PIGC family.</text>
</comment>
<evidence type="ECO:0000313" key="11">
    <source>
        <dbReference type="Proteomes" id="UP000001307"/>
    </source>
</evidence>
<protein>
    <submittedName>
        <fullName evidence="9">Uncharacterized protein</fullName>
    </submittedName>
</protein>
<dbReference type="Pfam" id="PF06432">
    <property type="entry name" value="GPI2"/>
    <property type="match status" value="1"/>
</dbReference>
<evidence type="ECO:0000256" key="8">
    <source>
        <dbReference type="SAM" id="Phobius"/>
    </source>
</evidence>
<keyword evidence="11" id="KW-1185">Reference proteome</keyword>
<dbReference type="InParanoid" id="E4WU22"/>
<dbReference type="GO" id="GO:0006506">
    <property type="term" value="P:GPI anchor biosynthetic process"/>
    <property type="evidence" value="ECO:0007669"/>
    <property type="project" value="UniProtKB-UniPathway"/>
</dbReference>
<dbReference type="EMBL" id="FN653016">
    <property type="protein sequence ID" value="CBY07316.1"/>
    <property type="molecule type" value="Genomic_DNA"/>
</dbReference>
<dbReference type="EMBL" id="FN654328">
    <property type="protein sequence ID" value="CBY32026.1"/>
    <property type="molecule type" value="Genomic_DNA"/>
</dbReference>
<feature type="transmembrane region" description="Helical" evidence="8">
    <location>
        <begin position="76"/>
        <end position="96"/>
    </location>
</feature>
<feature type="transmembrane region" description="Helical" evidence="8">
    <location>
        <begin position="216"/>
        <end position="236"/>
    </location>
</feature>
<dbReference type="AlphaFoldDB" id="E4WU22"/>
<evidence type="ECO:0000256" key="3">
    <source>
        <dbReference type="ARBA" id="ARBA00008321"/>
    </source>
</evidence>
<comment type="subcellular location">
    <subcellularLocation>
        <location evidence="1">Membrane</location>
        <topology evidence="1">Multi-pass membrane protein</topology>
    </subcellularLocation>
</comment>
<evidence type="ECO:0000256" key="1">
    <source>
        <dbReference type="ARBA" id="ARBA00004141"/>
    </source>
</evidence>
<gene>
    <name evidence="9" type="ORF">GSOID_T00006407001</name>
    <name evidence="10" type="ORF">GSOID_T00029255001</name>
</gene>
<dbReference type="Proteomes" id="UP000011014">
    <property type="component" value="Unassembled WGS sequence"/>
</dbReference>
<dbReference type="OrthoDB" id="196709at2759"/>
<organism evidence="9">
    <name type="scientific">Oikopleura dioica</name>
    <name type="common">Tunicate</name>
    <dbReference type="NCBI Taxonomy" id="34765"/>
    <lineage>
        <taxon>Eukaryota</taxon>
        <taxon>Metazoa</taxon>
        <taxon>Chordata</taxon>
        <taxon>Tunicata</taxon>
        <taxon>Appendicularia</taxon>
        <taxon>Copelata</taxon>
        <taxon>Oikopleuridae</taxon>
        <taxon>Oikopleura</taxon>
    </lineage>
</organism>
<feature type="transmembrane region" description="Helical" evidence="8">
    <location>
        <begin position="175"/>
        <end position="196"/>
    </location>
</feature>
<comment type="pathway">
    <text evidence="2">Glycolipid biosynthesis; glycosylphosphatidylinositol-anchor biosynthesis.</text>
</comment>
<evidence type="ECO:0000256" key="7">
    <source>
        <dbReference type="ARBA" id="ARBA00023136"/>
    </source>
</evidence>
<dbReference type="InterPro" id="IPR009450">
    <property type="entry name" value="Plno_GlcNAc_GPI2"/>
</dbReference>
<evidence type="ECO:0000313" key="9">
    <source>
        <dbReference type="EMBL" id="CBY07316.1"/>
    </source>
</evidence>
<keyword evidence="7 8" id="KW-0472">Membrane</keyword>
<keyword evidence="4" id="KW-0337">GPI-anchor biosynthesis</keyword>
<name>E4WU22_OIKDI</name>